<sequence>MKSHKGFFLYLKQKNRLLRDTKDFTNQDPFTDLCASQTNHNQIAL</sequence>
<evidence type="ECO:0000313" key="2">
    <source>
        <dbReference type="Proteomes" id="UP000001572"/>
    </source>
</evidence>
<organism evidence="1 2">
    <name type="scientific">Alkaliphilus metalliredigens (strain QYMF)</name>
    <dbReference type="NCBI Taxonomy" id="293826"/>
    <lineage>
        <taxon>Bacteria</taxon>
        <taxon>Bacillati</taxon>
        <taxon>Bacillota</taxon>
        <taxon>Clostridia</taxon>
        <taxon>Peptostreptococcales</taxon>
        <taxon>Natronincolaceae</taxon>
        <taxon>Alkaliphilus</taxon>
    </lineage>
</organism>
<name>A6TPX3_ALKMQ</name>
<evidence type="ECO:0000313" key="1">
    <source>
        <dbReference type="EMBL" id="ABR48241.1"/>
    </source>
</evidence>
<dbReference type="Proteomes" id="UP000001572">
    <property type="component" value="Chromosome"/>
</dbReference>
<dbReference type="STRING" id="293826.Amet_2081"/>
<gene>
    <name evidence="1" type="ordered locus">Amet_2081</name>
</gene>
<keyword evidence="2" id="KW-1185">Reference proteome</keyword>
<dbReference type="KEGG" id="amt:Amet_2081"/>
<protein>
    <submittedName>
        <fullName evidence="1">Uncharacterized protein</fullName>
    </submittedName>
</protein>
<dbReference type="EMBL" id="CP000724">
    <property type="protein sequence ID" value="ABR48241.1"/>
    <property type="molecule type" value="Genomic_DNA"/>
</dbReference>
<dbReference type="AlphaFoldDB" id="A6TPX3"/>
<proteinExistence type="predicted"/>
<dbReference type="HOGENOM" id="CLU_3195279_0_0_9"/>
<accession>A6TPX3</accession>
<reference evidence="2" key="1">
    <citation type="journal article" date="2016" name="Genome Announc.">
        <title>Complete genome sequence of Alkaliphilus metalliredigens strain QYMF, an alkaliphilic and metal-reducing bacterium isolated from borax-contaminated leachate ponds.</title>
        <authorList>
            <person name="Hwang C."/>
            <person name="Copeland A."/>
            <person name="Lucas S."/>
            <person name="Lapidus A."/>
            <person name="Barry K."/>
            <person name="Detter J.C."/>
            <person name="Glavina Del Rio T."/>
            <person name="Hammon N."/>
            <person name="Israni S."/>
            <person name="Dalin E."/>
            <person name="Tice H."/>
            <person name="Pitluck S."/>
            <person name="Chertkov O."/>
            <person name="Brettin T."/>
            <person name="Bruce D."/>
            <person name="Han C."/>
            <person name="Schmutz J."/>
            <person name="Larimer F."/>
            <person name="Land M.L."/>
            <person name="Hauser L."/>
            <person name="Kyrpides N."/>
            <person name="Mikhailova N."/>
            <person name="Ye Q."/>
            <person name="Zhou J."/>
            <person name="Richardson P."/>
            <person name="Fields M.W."/>
        </authorList>
    </citation>
    <scope>NUCLEOTIDE SEQUENCE [LARGE SCALE GENOMIC DNA]</scope>
    <source>
        <strain evidence="2">QYMF</strain>
    </source>
</reference>